<evidence type="ECO:0000313" key="1">
    <source>
        <dbReference type="EMBL" id="QSS63262.1"/>
    </source>
</evidence>
<proteinExistence type="predicted"/>
<evidence type="ECO:0000313" key="2">
    <source>
        <dbReference type="Proteomes" id="UP000663671"/>
    </source>
</evidence>
<dbReference type="AlphaFoldDB" id="A0A8A1MFE0"/>
<dbReference type="EMBL" id="CP069114">
    <property type="protein sequence ID" value="QSS63262.1"/>
    <property type="molecule type" value="Genomic_DNA"/>
</dbReference>
<sequence>MDETLERDLKDQSNWTVRLSSPISLARAEVTKFGDENCPRGEVRLVEAGELALPQFSSAMVGLRTRYQNLHLNAEYRVNNRFASKYNEFSATAAFRRTTHSIMSPAFHGTIQWHSQGCDLFLF</sequence>
<dbReference type="Proteomes" id="UP000663671">
    <property type="component" value="Chromosome 1"/>
</dbReference>
<name>A0A8A1MFE0_AJECA</name>
<dbReference type="VEuPathDB" id="FungiDB:I7I51_00319"/>
<gene>
    <name evidence="1" type="ORF">I7I51_00319</name>
</gene>
<accession>A0A8A1MFE0</accession>
<protein>
    <submittedName>
        <fullName evidence="1">Uncharacterized protein</fullName>
    </submittedName>
</protein>
<organism evidence="1 2">
    <name type="scientific">Ajellomyces capsulatus</name>
    <name type="common">Darling's disease fungus</name>
    <name type="synonym">Histoplasma capsulatum</name>
    <dbReference type="NCBI Taxonomy" id="5037"/>
    <lineage>
        <taxon>Eukaryota</taxon>
        <taxon>Fungi</taxon>
        <taxon>Dikarya</taxon>
        <taxon>Ascomycota</taxon>
        <taxon>Pezizomycotina</taxon>
        <taxon>Eurotiomycetes</taxon>
        <taxon>Eurotiomycetidae</taxon>
        <taxon>Onygenales</taxon>
        <taxon>Ajellomycetaceae</taxon>
        <taxon>Histoplasma</taxon>
    </lineage>
</organism>
<reference evidence="1" key="1">
    <citation type="submission" date="2021-01" db="EMBL/GenBank/DDBJ databases">
        <title>Chromosome-level genome assembly of a human fungal pathogen reveals clustering of transcriptionally co-regulated genes.</title>
        <authorList>
            <person name="Voorhies M."/>
            <person name="Cohen S."/>
            <person name="Shea T.P."/>
            <person name="Petrus S."/>
            <person name="Munoz J.F."/>
            <person name="Poplawski S."/>
            <person name="Goldman W.E."/>
            <person name="Michael T."/>
            <person name="Cuomo C.A."/>
            <person name="Sil A."/>
            <person name="Beyhan S."/>
        </authorList>
    </citation>
    <scope>NUCLEOTIDE SEQUENCE</scope>
    <source>
        <strain evidence="1">WU24</strain>
    </source>
</reference>